<dbReference type="GO" id="GO:0004867">
    <property type="term" value="F:serine-type endopeptidase inhibitor activity"/>
    <property type="evidence" value="ECO:0007669"/>
    <property type="project" value="UniProtKB-KW"/>
</dbReference>
<evidence type="ECO:0000256" key="4">
    <source>
        <dbReference type="SAM" id="SignalP"/>
    </source>
</evidence>
<reference evidence="7" key="1">
    <citation type="submission" date="2016-11" db="UniProtKB">
        <authorList>
            <consortium name="WormBaseParasite"/>
        </authorList>
    </citation>
    <scope>IDENTIFICATION</scope>
</reference>
<evidence type="ECO:0000313" key="7">
    <source>
        <dbReference type="WBParaSite" id="L893_g19765.t1"/>
    </source>
</evidence>
<dbReference type="InterPro" id="IPR002919">
    <property type="entry name" value="TIL_dom"/>
</dbReference>
<evidence type="ECO:0000256" key="2">
    <source>
        <dbReference type="ARBA" id="ARBA00022900"/>
    </source>
</evidence>
<dbReference type="InterPro" id="IPR036084">
    <property type="entry name" value="Ser_inhib-like_sf"/>
</dbReference>
<name>A0A1I7YUA6_9BILA</name>
<dbReference type="PANTHER" id="PTHR23259">
    <property type="entry name" value="RIDDLE"/>
    <property type="match status" value="1"/>
</dbReference>
<feature type="chain" id="PRO_5009312593" evidence="4">
    <location>
        <begin position="18"/>
        <end position="104"/>
    </location>
</feature>
<sequence length="104" mass="11062">MKIAALALIALAVAARSETTVPGFEAGTTQQCGENEYWSACVKCEPTCWDRTFSCPETCTSGKCLCNLGHYRDRTGLCVTSDRCPVEAPHVADKSSADTSAAQP</sequence>
<protein>
    <submittedName>
        <fullName evidence="7">TIL domain-containing protein</fullName>
    </submittedName>
</protein>
<feature type="signal peptide" evidence="4">
    <location>
        <begin position="1"/>
        <end position="17"/>
    </location>
</feature>
<accession>A0A1I7YUA6</accession>
<proteinExistence type="predicted"/>
<dbReference type="Pfam" id="PF01826">
    <property type="entry name" value="TIL"/>
    <property type="match status" value="1"/>
</dbReference>
<organism evidence="6 7">
    <name type="scientific">Steinernema glaseri</name>
    <dbReference type="NCBI Taxonomy" id="37863"/>
    <lineage>
        <taxon>Eukaryota</taxon>
        <taxon>Metazoa</taxon>
        <taxon>Ecdysozoa</taxon>
        <taxon>Nematoda</taxon>
        <taxon>Chromadorea</taxon>
        <taxon>Rhabditida</taxon>
        <taxon>Tylenchina</taxon>
        <taxon>Panagrolaimomorpha</taxon>
        <taxon>Strongyloidoidea</taxon>
        <taxon>Steinernematidae</taxon>
        <taxon>Steinernema</taxon>
    </lineage>
</organism>
<dbReference type="SUPFAM" id="SSF57567">
    <property type="entry name" value="Serine protease inhibitors"/>
    <property type="match status" value="1"/>
</dbReference>
<dbReference type="InterPro" id="IPR051368">
    <property type="entry name" value="SerProtInhib-TIL_Domain"/>
</dbReference>
<evidence type="ECO:0000259" key="5">
    <source>
        <dbReference type="Pfam" id="PF01826"/>
    </source>
</evidence>
<dbReference type="CDD" id="cd19941">
    <property type="entry name" value="TIL"/>
    <property type="match status" value="1"/>
</dbReference>
<keyword evidence="6" id="KW-1185">Reference proteome</keyword>
<dbReference type="AlphaFoldDB" id="A0A1I7YUA6"/>
<dbReference type="PANTHER" id="PTHR23259:SF82">
    <property type="entry name" value="SERINE PROTEASE INHIBITOR 1 PROTEIN"/>
    <property type="match status" value="1"/>
</dbReference>
<keyword evidence="3" id="KW-1015">Disulfide bond</keyword>
<feature type="domain" description="TIL" evidence="5">
    <location>
        <begin position="32"/>
        <end position="84"/>
    </location>
</feature>
<dbReference type="WBParaSite" id="L893_g19765.t1">
    <property type="protein sequence ID" value="L893_g19765.t1"/>
    <property type="gene ID" value="L893_g19765"/>
</dbReference>
<keyword evidence="1" id="KW-0646">Protease inhibitor</keyword>
<dbReference type="Gene3D" id="2.10.25.10">
    <property type="entry name" value="Laminin"/>
    <property type="match status" value="1"/>
</dbReference>
<keyword evidence="4" id="KW-0732">Signal</keyword>
<dbReference type="Proteomes" id="UP000095287">
    <property type="component" value="Unplaced"/>
</dbReference>
<evidence type="ECO:0000256" key="3">
    <source>
        <dbReference type="ARBA" id="ARBA00023157"/>
    </source>
</evidence>
<evidence type="ECO:0000256" key="1">
    <source>
        <dbReference type="ARBA" id="ARBA00022690"/>
    </source>
</evidence>
<evidence type="ECO:0000313" key="6">
    <source>
        <dbReference type="Proteomes" id="UP000095287"/>
    </source>
</evidence>
<keyword evidence="2" id="KW-0722">Serine protease inhibitor</keyword>